<keyword evidence="2" id="KW-1185">Reference proteome</keyword>
<comment type="caution">
    <text evidence="1">The sequence shown here is derived from an EMBL/GenBank/DDBJ whole genome shotgun (WGS) entry which is preliminary data.</text>
</comment>
<dbReference type="EMBL" id="MU274923">
    <property type="protein sequence ID" value="KAI0086467.1"/>
    <property type="molecule type" value="Genomic_DNA"/>
</dbReference>
<organism evidence="1 2">
    <name type="scientific">Irpex rosettiformis</name>
    <dbReference type="NCBI Taxonomy" id="378272"/>
    <lineage>
        <taxon>Eukaryota</taxon>
        <taxon>Fungi</taxon>
        <taxon>Dikarya</taxon>
        <taxon>Basidiomycota</taxon>
        <taxon>Agaricomycotina</taxon>
        <taxon>Agaricomycetes</taxon>
        <taxon>Polyporales</taxon>
        <taxon>Irpicaceae</taxon>
        <taxon>Irpex</taxon>
    </lineage>
</organism>
<evidence type="ECO:0000313" key="1">
    <source>
        <dbReference type="EMBL" id="KAI0086467.1"/>
    </source>
</evidence>
<reference evidence="1" key="1">
    <citation type="journal article" date="2021" name="Environ. Microbiol.">
        <title>Gene family expansions and transcriptome signatures uncover fungal adaptations to wood decay.</title>
        <authorList>
            <person name="Hage H."/>
            <person name="Miyauchi S."/>
            <person name="Viragh M."/>
            <person name="Drula E."/>
            <person name="Min B."/>
            <person name="Chaduli D."/>
            <person name="Navarro D."/>
            <person name="Favel A."/>
            <person name="Norest M."/>
            <person name="Lesage-Meessen L."/>
            <person name="Balint B."/>
            <person name="Merenyi Z."/>
            <person name="de Eugenio L."/>
            <person name="Morin E."/>
            <person name="Martinez A.T."/>
            <person name="Baldrian P."/>
            <person name="Stursova M."/>
            <person name="Martinez M.J."/>
            <person name="Novotny C."/>
            <person name="Magnuson J.K."/>
            <person name="Spatafora J.W."/>
            <person name="Maurice S."/>
            <person name="Pangilinan J."/>
            <person name="Andreopoulos W."/>
            <person name="LaButti K."/>
            <person name="Hundley H."/>
            <person name="Na H."/>
            <person name="Kuo A."/>
            <person name="Barry K."/>
            <person name="Lipzen A."/>
            <person name="Henrissat B."/>
            <person name="Riley R."/>
            <person name="Ahrendt S."/>
            <person name="Nagy L.G."/>
            <person name="Grigoriev I.V."/>
            <person name="Martin F."/>
            <person name="Rosso M.N."/>
        </authorList>
    </citation>
    <scope>NUCLEOTIDE SEQUENCE</scope>
    <source>
        <strain evidence="1">CBS 384.51</strain>
    </source>
</reference>
<name>A0ACB8TWR5_9APHY</name>
<sequence>MPSVNLTNGPESQLLTIPSAPRPLYPFLSHPPQKRRPTQPLPAIPSTSGRSPGGRPRSATISAISAWAAKVHPGSPAPYSPRRSPSLNFVSNRLSFSRRVSGSSGRVPSASFASFGERITANDQPIVTPSIDDFPPDLTAMGYTSVFVQFPVTPLSPPNNCHLSASVLATPRATPKSLTKQSKGGLKRLKSLASLGSSKGPRTRALSTPTVVETKLSADVKSSRQLQTGAVTKNKRSKYAKYRPTPLANDLALAQLMDGGKLDYHVKRYTESKAKANGALEVDGQIVGVGGIWRDEEGAVWMDQDEVWEFTHLLGGDDDFCLDEVEWVQFGSSAEGENKLVGVDHRGSLSTQDSDLSPRYVMQVDADSQDDIPGLDNSSAPVKPGITVLAIPARSRRAAPHLRKPEYLLDAFTFPTSPNPALDAPQGPRSPRSPCIFPVSSHKGKTRRRPPPLNLTPPTPALKHPHNPADAQQLRTEFLQDSFNPRPRRGRQGLRCAAQSPVKLGIPTTLPALAAEDTPPVGPRKILTAKSSIANMKGFLRAISGGKSKMT</sequence>
<evidence type="ECO:0000313" key="2">
    <source>
        <dbReference type="Proteomes" id="UP001055072"/>
    </source>
</evidence>
<accession>A0ACB8TWR5</accession>
<proteinExistence type="predicted"/>
<protein>
    <submittedName>
        <fullName evidence="1">Uncharacterized protein</fullName>
    </submittedName>
</protein>
<dbReference type="Proteomes" id="UP001055072">
    <property type="component" value="Unassembled WGS sequence"/>
</dbReference>
<gene>
    <name evidence="1" type="ORF">BDY19DRAFT_344731</name>
</gene>